<dbReference type="CDD" id="cd19163">
    <property type="entry name" value="AKR_galDH"/>
    <property type="match status" value="1"/>
</dbReference>
<sequence>MDQPTFVDGFHDHEAVAKMQYNPLGTTGMAVSELSLGTSAFGSVFRPTDDSECLAVLDLAVRSGVNLIDSAPWYGHGKAETILGRGLQKISRSAYYLATKVGRYQPEVDKMFDFRAERVIASVDESLNRLGLDYVDVIQVHDMEFAPSLDVILHETLPALQKVKDSGKARFIGITGYPLENFKTVLTKSSVRIDTVLTYCRGSMNDNSLQEYMPFFKERGVGVINASALGMGLLSNRGPASWHPAQDDIKDACAEAAKYCKDRNVDISRLALKFTLGQPGVASTLISTARYSRFHPYQHSQVKSLPPL</sequence>
<dbReference type="GO" id="GO:0005829">
    <property type="term" value="C:cytosol"/>
    <property type="evidence" value="ECO:0007669"/>
    <property type="project" value="TreeGrafter"/>
</dbReference>
<protein>
    <recommendedName>
        <fullName evidence="1">NADP-dependent oxidoreductase domain-containing protein</fullName>
    </recommendedName>
</protein>
<evidence type="ECO:0000313" key="3">
    <source>
        <dbReference type="Proteomes" id="UP000828390"/>
    </source>
</evidence>
<feature type="domain" description="NADP-dependent oxidoreductase" evidence="1">
    <location>
        <begin position="33"/>
        <end position="293"/>
    </location>
</feature>
<dbReference type="SUPFAM" id="SSF51430">
    <property type="entry name" value="NAD(P)-linked oxidoreductase"/>
    <property type="match status" value="1"/>
</dbReference>
<dbReference type="PANTHER" id="PTHR42686:SF1">
    <property type="entry name" value="GH17980P-RELATED"/>
    <property type="match status" value="1"/>
</dbReference>
<reference evidence="2" key="1">
    <citation type="journal article" date="2019" name="bioRxiv">
        <title>The Genome of the Zebra Mussel, Dreissena polymorpha: A Resource for Invasive Species Research.</title>
        <authorList>
            <person name="McCartney M.A."/>
            <person name="Auch B."/>
            <person name="Kono T."/>
            <person name="Mallez S."/>
            <person name="Zhang Y."/>
            <person name="Obille A."/>
            <person name="Becker A."/>
            <person name="Abrahante J.E."/>
            <person name="Garbe J."/>
            <person name="Badalamenti J.P."/>
            <person name="Herman A."/>
            <person name="Mangelson H."/>
            <person name="Liachko I."/>
            <person name="Sullivan S."/>
            <person name="Sone E.D."/>
            <person name="Koren S."/>
            <person name="Silverstein K.A.T."/>
            <person name="Beckman K.B."/>
            <person name="Gohl D.M."/>
        </authorList>
    </citation>
    <scope>NUCLEOTIDE SEQUENCE</scope>
    <source>
        <strain evidence="2">Duluth1</strain>
        <tissue evidence="2">Whole animal</tissue>
    </source>
</reference>
<comment type="caution">
    <text evidence="2">The sequence shown here is derived from an EMBL/GenBank/DDBJ whole genome shotgun (WGS) entry which is preliminary data.</text>
</comment>
<dbReference type="InterPro" id="IPR023210">
    <property type="entry name" value="NADP_OxRdtase_dom"/>
</dbReference>
<reference evidence="2" key="2">
    <citation type="submission" date="2020-11" db="EMBL/GenBank/DDBJ databases">
        <authorList>
            <person name="McCartney M.A."/>
            <person name="Auch B."/>
            <person name="Kono T."/>
            <person name="Mallez S."/>
            <person name="Becker A."/>
            <person name="Gohl D.M."/>
            <person name="Silverstein K.A.T."/>
            <person name="Koren S."/>
            <person name="Bechman K.B."/>
            <person name="Herman A."/>
            <person name="Abrahante J.E."/>
            <person name="Garbe J."/>
        </authorList>
    </citation>
    <scope>NUCLEOTIDE SEQUENCE</scope>
    <source>
        <strain evidence="2">Duluth1</strain>
        <tissue evidence="2">Whole animal</tissue>
    </source>
</reference>
<dbReference type="AlphaFoldDB" id="A0A9D4C965"/>
<accession>A0A9D4C965</accession>
<dbReference type="FunFam" id="3.20.20.100:FF:000011">
    <property type="entry name" value="Aldo/keto reductase"/>
    <property type="match status" value="1"/>
</dbReference>
<dbReference type="InterPro" id="IPR020471">
    <property type="entry name" value="AKR"/>
</dbReference>
<evidence type="ECO:0000259" key="1">
    <source>
        <dbReference type="Pfam" id="PF00248"/>
    </source>
</evidence>
<keyword evidence="3" id="KW-1185">Reference proteome</keyword>
<dbReference type="GO" id="GO:0010349">
    <property type="term" value="F:L-galactose dehydrogenase activity"/>
    <property type="evidence" value="ECO:0007669"/>
    <property type="project" value="InterPro"/>
</dbReference>
<organism evidence="2 3">
    <name type="scientific">Dreissena polymorpha</name>
    <name type="common">Zebra mussel</name>
    <name type="synonym">Mytilus polymorpha</name>
    <dbReference type="NCBI Taxonomy" id="45954"/>
    <lineage>
        <taxon>Eukaryota</taxon>
        <taxon>Metazoa</taxon>
        <taxon>Spiralia</taxon>
        <taxon>Lophotrochozoa</taxon>
        <taxon>Mollusca</taxon>
        <taxon>Bivalvia</taxon>
        <taxon>Autobranchia</taxon>
        <taxon>Heteroconchia</taxon>
        <taxon>Euheterodonta</taxon>
        <taxon>Imparidentia</taxon>
        <taxon>Neoheterodontei</taxon>
        <taxon>Myida</taxon>
        <taxon>Dreissenoidea</taxon>
        <taxon>Dreissenidae</taxon>
        <taxon>Dreissena</taxon>
    </lineage>
</organism>
<proteinExistence type="predicted"/>
<dbReference type="PANTHER" id="PTHR42686">
    <property type="entry name" value="GH17980P-RELATED"/>
    <property type="match status" value="1"/>
</dbReference>
<dbReference type="Gene3D" id="3.20.20.100">
    <property type="entry name" value="NADP-dependent oxidoreductase domain"/>
    <property type="match status" value="1"/>
</dbReference>
<dbReference type="EMBL" id="JAIWYP010000013">
    <property type="protein sequence ID" value="KAH3719828.1"/>
    <property type="molecule type" value="Genomic_DNA"/>
</dbReference>
<dbReference type="InterPro" id="IPR036812">
    <property type="entry name" value="NAD(P)_OxRdtase_dom_sf"/>
</dbReference>
<name>A0A9D4C965_DREPO</name>
<dbReference type="PRINTS" id="PR00069">
    <property type="entry name" value="ALDKETRDTASE"/>
</dbReference>
<gene>
    <name evidence="2" type="ORF">DPMN_062712</name>
</gene>
<dbReference type="Pfam" id="PF00248">
    <property type="entry name" value="Aldo_ket_red"/>
    <property type="match status" value="1"/>
</dbReference>
<dbReference type="Proteomes" id="UP000828390">
    <property type="component" value="Unassembled WGS sequence"/>
</dbReference>
<dbReference type="InterPro" id="IPR044479">
    <property type="entry name" value="LGALDH-like"/>
</dbReference>
<evidence type="ECO:0000313" key="2">
    <source>
        <dbReference type="EMBL" id="KAH3719828.1"/>
    </source>
</evidence>